<keyword evidence="11" id="KW-1185">Reference proteome</keyword>
<protein>
    <recommendedName>
        <fullName evidence="9">Ubiquitin-like domain-containing protein</fullName>
    </recommendedName>
</protein>
<dbReference type="InterPro" id="IPR029071">
    <property type="entry name" value="Ubiquitin-like_domsf"/>
</dbReference>
<dbReference type="InterPro" id="IPR019954">
    <property type="entry name" value="Ubiquitin_CS"/>
</dbReference>
<feature type="domain" description="Ubiquitin-like" evidence="9">
    <location>
        <begin position="1"/>
        <end position="60"/>
    </location>
</feature>
<comment type="similarity">
    <text evidence="3">Belongs to the ubiquitin family.</text>
</comment>
<keyword evidence="7" id="KW-0832">Ubl conjugation</keyword>
<dbReference type="PANTHER" id="PTHR10666">
    <property type="entry name" value="UBIQUITIN"/>
    <property type="match status" value="1"/>
</dbReference>
<feature type="domain" description="Ubiquitin-like" evidence="9">
    <location>
        <begin position="259"/>
        <end position="334"/>
    </location>
</feature>
<evidence type="ECO:0000256" key="4">
    <source>
        <dbReference type="ARBA" id="ARBA00022490"/>
    </source>
</evidence>
<dbReference type="GO" id="GO:0005737">
    <property type="term" value="C:cytoplasm"/>
    <property type="evidence" value="ECO:0007669"/>
    <property type="project" value="UniProtKB-SubCell"/>
</dbReference>
<evidence type="ECO:0000256" key="1">
    <source>
        <dbReference type="ARBA" id="ARBA00004123"/>
    </source>
</evidence>
<dbReference type="Gene3D" id="3.10.20.90">
    <property type="entry name" value="Phosphatidylinositol 3-kinase Catalytic Subunit, Chain A, domain 1"/>
    <property type="match status" value="8"/>
</dbReference>
<dbReference type="GO" id="GO:0005634">
    <property type="term" value="C:nucleus"/>
    <property type="evidence" value="ECO:0007669"/>
    <property type="project" value="UniProtKB-SubCell"/>
</dbReference>
<evidence type="ECO:0000313" key="10">
    <source>
        <dbReference type="EMBL" id="GJM97696.1"/>
    </source>
</evidence>
<evidence type="ECO:0000256" key="6">
    <source>
        <dbReference type="ARBA" id="ARBA00022737"/>
    </source>
</evidence>
<feature type="domain" description="Ubiquitin-like" evidence="9">
    <location>
        <begin position="335"/>
        <end position="410"/>
    </location>
</feature>
<comment type="subcellular location">
    <subcellularLocation>
        <location evidence="2">Cytoplasm</location>
    </subcellularLocation>
    <subcellularLocation>
        <location evidence="1">Nucleus</location>
    </subcellularLocation>
</comment>
<evidence type="ECO:0000256" key="5">
    <source>
        <dbReference type="ARBA" id="ARBA00022499"/>
    </source>
</evidence>
<dbReference type="InterPro" id="IPR050158">
    <property type="entry name" value="Ubiquitin_ubiquitin-like"/>
</dbReference>
<sequence>MQIFLQTLAGKTIPLDVEASDTVESEKAQIQEKEGIPVGKQRLVVGGTLLQDSHVLTDYDNIRDECTLRQLQDGRRLECMQIFVKALSGKILALVVESYETVAELKEKIQDIEGTPVHEQRLVYGARQLVEDHKHLVMQIFVKTLTGKTITLEVESSDTIDNLKDGRTLADYNIQKESTLHLVLRLRGGMQIFVKTLIGKTITLEVESSDRTDNVKAKIQDKEGIPPDQKQLEDGRTLADYNIQKESTLHLVLRLRGGMQIFVKTLTGKTITLKVESSDTIDNVKAKIQDKEGIPPDQQRLIFAGKQLEDGRTLADYNIQKESTLHLVLRLRGGMQIFVKTLTGKTITLEVESSDTIDNVKAKIQDKEGIPPDQQRLIFAGKQLEDGRTLADYNIQKESTLHLVLRLRGGMQIFVWTLTGKTITLDVESSDTIDNVKAKIQDKEGIPPDQQRLIFAGKQLEDGRTLADYNIQ</sequence>
<evidence type="ECO:0000256" key="2">
    <source>
        <dbReference type="ARBA" id="ARBA00004496"/>
    </source>
</evidence>
<evidence type="ECO:0000259" key="9">
    <source>
        <dbReference type="PROSITE" id="PS50053"/>
    </source>
</evidence>
<dbReference type="InterPro" id="IPR019956">
    <property type="entry name" value="Ubiquitin_dom"/>
</dbReference>
<evidence type="ECO:0000256" key="3">
    <source>
        <dbReference type="ARBA" id="ARBA00008430"/>
    </source>
</evidence>
<gene>
    <name evidence="10" type="primary">ga14642</name>
    <name evidence="10" type="ORF">PR202_ga14642</name>
</gene>
<feature type="domain" description="Ubiquitin-like" evidence="9">
    <location>
        <begin position="411"/>
        <end position="472"/>
    </location>
</feature>
<name>A0AAV5CI32_ELECO</name>
<dbReference type="FunFam" id="3.10.20.90:FF:000469">
    <property type="entry name" value="Polyubiquitin-C"/>
    <property type="match status" value="2"/>
</dbReference>
<dbReference type="GO" id="GO:0003729">
    <property type="term" value="F:mRNA binding"/>
    <property type="evidence" value="ECO:0007669"/>
    <property type="project" value="UniProtKB-ARBA"/>
</dbReference>
<evidence type="ECO:0000313" key="11">
    <source>
        <dbReference type="Proteomes" id="UP001054889"/>
    </source>
</evidence>
<feature type="domain" description="Ubiquitin-like" evidence="9">
    <location>
        <begin position="190"/>
        <end position="258"/>
    </location>
</feature>
<dbReference type="EMBL" id="BQKI01000007">
    <property type="protein sequence ID" value="GJM97696.1"/>
    <property type="molecule type" value="Genomic_DNA"/>
</dbReference>
<evidence type="ECO:0000256" key="8">
    <source>
        <dbReference type="ARBA" id="ARBA00023242"/>
    </source>
</evidence>
<dbReference type="SUPFAM" id="SSF54236">
    <property type="entry name" value="Ubiquitin-like"/>
    <property type="match status" value="7"/>
</dbReference>
<proteinExistence type="inferred from homology"/>
<keyword evidence="5" id="KW-1017">Isopeptide bond</keyword>
<dbReference type="PROSITE" id="PS00299">
    <property type="entry name" value="UBIQUITIN_1"/>
    <property type="match status" value="4"/>
</dbReference>
<dbReference type="PROSITE" id="PS50053">
    <property type="entry name" value="UBIQUITIN_2"/>
    <property type="match status" value="6"/>
</dbReference>
<keyword evidence="6" id="KW-0677">Repeat</keyword>
<dbReference type="PRINTS" id="PR00348">
    <property type="entry name" value="UBIQUITIN"/>
</dbReference>
<dbReference type="Proteomes" id="UP001054889">
    <property type="component" value="Unassembled WGS sequence"/>
</dbReference>
<dbReference type="InterPro" id="IPR000626">
    <property type="entry name" value="Ubiquitin-like_dom"/>
</dbReference>
<dbReference type="FunFam" id="3.10.20.90:FF:000160">
    <property type="entry name" value="Polyubiquitin-C"/>
    <property type="match status" value="1"/>
</dbReference>
<comment type="caution">
    <text evidence="10">The sequence shown here is derived from an EMBL/GenBank/DDBJ whole genome shotgun (WGS) entry which is preliminary data.</text>
</comment>
<dbReference type="CDD" id="cd01803">
    <property type="entry name" value="Ubl_ubiquitin"/>
    <property type="match status" value="2"/>
</dbReference>
<dbReference type="FunFam" id="3.10.20.90:FF:000005">
    <property type="entry name" value="Polyubiquitin 11"/>
    <property type="match status" value="1"/>
</dbReference>
<organism evidence="10 11">
    <name type="scientific">Eleusine coracana subsp. coracana</name>
    <dbReference type="NCBI Taxonomy" id="191504"/>
    <lineage>
        <taxon>Eukaryota</taxon>
        <taxon>Viridiplantae</taxon>
        <taxon>Streptophyta</taxon>
        <taxon>Embryophyta</taxon>
        <taxon>Tracheophyta</taxon>
        <taxon>Spermatophyta</taxon>
        <taxon>Magnoliopsida</taxon>
        <taxon>Liliopsida</taxon>
        <taxon>Poales</taxon>
        <taxon>Poaceae</taxon>
        <taxon>PACMAD clade</taxon>
        <taxon>Chloridoideae</taxon>
        <taxon>Cynodonteae</taxon>
        <taxon>Eleusininae</taxon>
        <taxon>Eleusine</taxon>
    </lineage>
</organism>
<dbReference type="AlphaFoldDB" id="A0AAV5CI32"/>
<keyword evidence="8" id="KW-0539">Nucleus</keyword>
<dbReference type="Pfam" id="PF00240">
    <property type="entry name" value="ubiquitin"/>
    <property type="match status" value="7"/>
</dbReference>
<accession>A0AAV5CI32</accession>
<dbReference type="FunFam" id="3.10.20.90:FF:000016">
    <property type="entry name" value="Polyubiquitin 3"/>
    <property type="match status" value="2"/>
</dbReference>
<evidence type="ECO:0000256" key="7">
    <source>
        <dbReference type="ARBA" id="ARBA00022843"/>
    </source>
</evidence>
<feature type="domain" description="Ubiquitin-like" evidence="9">
    <location>
        <begin position="80"/>
        <end position="189"/>
    </location>
</feature>
<reference evidence="10" key="1">
    <citation type="journal article" date="2018" name="DNA Res.">
        <title>Multiple hybrid de novo genome assembly of finger millet, an orphan allotetraploid crop.</title>
        <authorList>
            <person name="Hatakeyama M."/>
            <person name="Aluri S."/>
            <person name="Balachadran M.T."/>
            <person name="Sivarajan S.R."/>
            <person name="Patrignani A."/>
            <person name="Gruter S."/>
            <person name="Poveda L."/>
            <person name="Shimizu-Inatsugi R."/>
            <person name="Baeten J."/>
            <person name="Francoijs K.J."/>
            <person name="Nataraja K.N."/>
            <person name="Reddy Y.A.N."/>
            <person name="Phadnis S."/>
            <person name="Ravikumar R.L."/>
            <person name="Schlapbach R."/>
            <person name="Sreeman S.M."/>
            <person name="Shimizu K.K."/>
        </authorList>
    </citation>
    <scope>NUCLEOTIDE SEQUENCE</scope>
</reference>
<reference evidence="10" key="2">
    <citation type="submission" date="2021-12" db="EMBL/GenBank/DDBJ databases">
        <title>Resequencing data analysis of finger millet.</title>
        <authorList>
            <person name="Hatakeyama M."/>
            <person name="Aluri S."/>
            <person name="Balachadran M.T."/>
            <person name="Sivarajan S.R."/>
            <person name="Poveda L."/>
            <person name="Shimizu-Inatsugi R."/>
            <person name="Schlapbach R."/>
            <person name="Sreeman S.M."/>
            <person name="Shimizu K.K."/>
        </authorList>
    </citation>
    <scope>NUCLEOTIDE SEQUENCE</scope>
</reference>
<dbReference type="SMART" id="SM00213">
    <property type="entry name" value="UBQ"/>
    <property type="match status" value="7"/>
</dbReference>
<keyword evidence="4" id="KW-0963">Cytoplasm</keyword>